<evidence type="ECO:0000259" key="2">
    <source>
        <dbReference type="SMART" id="SM00829"/>
    </source>
</evidence>
<dbReference type="GO" id="GO:0016491">
    <property type="term" value="F:oxidoreductase activity"/>
    <property type="evidence" value="ECO:0007669"/>
    <property type="project" value="UniProtKB-KW"/>
</dbReference>
<gene>
    <name evidence="3" type="ORF">SE18_21280</name>
</gene>
<reference evidence="3 4" key="1">
    <citation type="submission" date="2015-07" db="EMBL/GenBank/DDBJ databases">
        <title>Whole genome sequence of Herpetosiphon geysericola DSM 7119.</title>
        <authorList>
            <person name="Hemp J."/>
            <person name="Ward L.M."/>
            <person name="Pace L.A."/>
            <person name="Fischer W.W."/>
        </authorList>
    </citation>
    <scope>NUCLEOTIDE SEQUENCE [LARGE SCALE GENOMIC DNA]</scope>
    <source>
        <strain evidence="3 4">DSM 7119</strain>
    </source>
</reference>
<name>A0A0P6XE19_9CHLR</name>
<evidence type="ECO:0000256" key="1">
    <source>
        <dbReference type="ARBA" id="ARBA00023002"/>
    </source>
</evidence>
<dbReference type="InterPro" id="IPR013154">
    <property type="entry name" value="ADH-like_N"/>
</dbReference>
<dbReference type="InterPro" id="IPR036291">
    <property type="entry name" value="NAD(P)-bd_dom_sf"/>
</dbReference>
<evidence type="ECO:0000313" key="4">
    <source>
        <dbReference type="Proteomes" id="UP000050277"/>
    </source>
</evidence>
<dbReference type="CDD" id="cd05289">
    <property type="entry name" value="MDR_like_2"/>
    <property type="match status" value="1"/>
</dbReference>
<dbReference type="InterPro" id="IPR050700">
    <property type="entry name" value="YIM1/Zinc_Alcohol_DH_Fams"/>
</dbReference>
<dbReference type="Proteomes" id="UP000050277">
    <property type="component" value="Unassembled WGS sequence"/>
</dbReference>
<keyword evidence="4" id="KW-1185">Reference proteome</keyword>
<evidence type="ECO:0000313" key="3">
    <source>
        <dbReference type="EMBL" id="KPL81221.1"/>
    </source>
</evidence>
<dbReference type="Gene3D" id="3.90.180.10">
    <property type="entry name" value="Medium-chain alcohol dehydrogenases, catalytic domain"/>
    <property type="match status" value="1"/>
</dbReference>
<sequence length="313" mass="33125">MATMQVVQIKRYGGIDELVQVEVERPEPAADQVLINVHAIGINPVDYKVRAGYIPGFFGENNFPLVLGWDVAGTIAAVGADVSQWQVGDPVYGMVNFPTPAGAYAEYVLAPASEVAPKPASLSFEAAAAVPLVALTAWQAFDAVDLQAGDRALIHAAAGGVGHVAVQLAKLRGAHVIATASARNESFVRALGVDQFVDYTAALFEQQIEPVDVVFDTVGGEVQARSYAVLKPHAGLVTIVGSPPEELAAAHAGKSLSHLVHADQAQLAAIAQLIDSQQLRIELEQVFDFAELGAAHERMQSNRVRGKIVVKVI</sequence>
<dbReference type="InterPro" id="IPR002364">
    <property type="entry name" value="Quin_OxRdtase/zeta-crystal_CS"/>
</dbReference>
<dbReference type="Pfam" id="PF13602">
    <property type="entry name" value="ADH_zinc_N_2"/>
    <property type="match status" value="1"/>
</dbReference>
<accession>A0A0P6XE19</accession>
<dbReference type="SUPFAM" id="SSF50129">
    <property type="entry name" value="GroES-like"/>
    <property type="match status" value="1"/>
</dbReference>
<proteinExistence type="predicted"/>
<dbReference type="PANTHER" id="PTHR11695">
    <property type="entry name" value="ALCOHOL DEHYDROGENASE RELATED"/>
    <property type="match status" value="1"/>
</dbReference>
<comment type="caution">
    <text evidence="3">The sequence shown here is derived from an EMBL/GenBank/DDBJ whole genome shotgun (WGS) entry which is preliminary data.</text>
</comment>
<dbReference type="EMBL" id="LGKP01000035">
    <property type="protein sequence ID" value="KPL81221.1"/>
    <property type="molecule type" value="Genomic_DNA"/>
</dbReference>
<dbReference type="SUPFAM" id="SSF51735">
    <property type="entry name" value="NAD(P)-binding Rossmann-fold domains"/>
    <property type="match status" value="1"/>
</dbReference>
<dbReference type="PROSITE" id="PS01162">
    <property type="entry name" value="QOR_ZETA_CRYSTAL"/>
    <property type="match status" value="1"/>
</dbReference>
<dbReference type="InterPro" id="IPR020843">
    <property type="entry name" value="ER"/>
</dbReference>
<protein>
    <recommendedName>
        <fullName evidence="2">Enoyl reductase (ER) domain-containing protein</fullName>
    </recommendedName>
</protein>
<dbReference type="GO" id="GO:0008270">
    <property type="term" value="F:zinc ion binding"/>
    <property type="evidence" value="ECO:0007669"/>
    <property type="project" value="InterPro"/>
</dbReference>
<dbReference type="RefSeq" id="WP_054536483.1">
    <property type="nucleotide sequence ID" value="NZ_LGKP01000035.1"/>
</dbReference>
<dbReference type="SMART" id="SM00829">
    <property type="entry name" value="PKS_ER"/>
    <property type="match status" value="1"/>
</dbReference>
<dbReference type="InterPro" id="IPR011032">
    <property type="entry name" value="GroES-like_sf"/>
</dbReference>
<dbReference type="Pfam" id="PF08240">
    <property type="entry name" value="ADH_N"/>
    <property type="match status" value="1"/>
</dbReference>
<dbReference type="PANTHER" id="PTHR11695:SF294">
    <property type="entry name" value="RETICULON-4-INTERACTING PROTEIN 1, MITOCHONDRIAL"/>
    <property type="match status" value="1"/>
</dbReference>
<dbReference type="Gene3D" id="3.40.50.720">
    <property type="entry name" value="NAD(P)-binding Rossmann-like Domain"/>
    <property type="match status" value="1"/>
</dbReference>
<dbReference type="STRING" id="70996.SE18_21280"/>
<keyword evidence="1" id="KW-0560">Oxidoreductase</keyword>
<dbReference type="AlphaFoldDB" id="A0A0P6XE19"/>
<dbReference type="PATRIC" id="fig|70996.4.peg.2073"/>
<organism evidence="3 4">
    <name type="scientific">Herpetosiphon geysericola</name>
    <dbReference type="NCBI Taxonomy" id="70996"/>
    <lineage>
        <taxon>Bacteria</taxon>
        <taxon>Bacillati</taxon>
        <taxon>Chloroflexota</taxon>
        <taxon>Chloroflexia</taxon>
        <taxon>Herpetosiphonales</taxon>
        <taxon>Herpetosiphonaceae</taxon>
        <taxon>Herpetosiphon</taxon>
    </lineage>
</organism>
<feature type="domain" description="Enoyl reductase (ER)" evidence="2">
    <location>
        <begin position="13"/>
        <end position="310"/>
    </location>
</feature>